<evidence type="ECO:0000256" key="3">
    <source>
        <dbReference type="ARBA" id="ARBA00022692"/>
    </source>
</evidence>
<feature type="transmembrane region" description="Helical" evidence="6">
    <location>
        <begin position="179"/>
        <end position="200"/>
    </location>
</feature>
<organism evidence="7 8">
    <name type="scientific">Salinomyces thailandicus</name>
    <dbReference type="NCBI Taxonomy" id="706561"/>
    <lineage>
        <taxon>Eukaryota</taxon>
        <taxon>Fungi</taxon>
        <taxon>Dikarya</taxon>
        <taxon>Ascomycota</taxon>
        <taxon>Pezizomycotina</taxon>
        <taxon>Dothideomycetes</taxon>
        <taxon>Dothideomycetidae</taxon>
        <taxon>Mycosphaerellales</taxon>
        <taxon>Teratosphaeriaceae</taxon>
        <taxon>Salinomyces</taxon>
    </lineage>
</organism>
<feature type="transmembrane region" description="Helical" evidence="6">
    <location>
        <begin position="140"/>
        <end position="159"/>
    </location>
</feature>
<dbReference type="GO" id="GO:0012505">
    <property type="term" value="C:endomembrane system"/>
    <property type="evidence" value="ECO:0007669"/>
    <property type="project" value="UniProtKB-SubCell"/>
</dbReference>
<evidence type="ECO:0000256" key="1">
    <source>
        <dbReference type="ARBA" id="ARBA00004127"/>
    </source>
</evidence>
<reference evidence="7 8" key="1">
    <citation type="submission" date="2017-03" db="EMBL/GenBank/DDBJ databases">
        <title>Genomes of endolithic fungi from Antarctica.</title>
        <authorList>
            <person name="Coleine C."/>
            <person name="Masonjones S."/>
            <person name="Stajich J.E."/>
        </authorList>
    </citation>
    <scope>NUCLEOTIDE SEQUENCE [LARGE SCALE GENOMIC DNA]</scope>
    <source>
        <strain evidence="7 8">CCFEE 6315</strain>
    </source>
</reference>
<gene>
    <name evidence="7" type="ORF">B0A50_00791</name>
</gene>
<dbReference type="OrthoDB" id="73465at2759"/>
<dbReference type="EMBL" id="NAJL01000003">
    <property type="protein sequence ID" value="TKA33238.1"/>
    <property type="molecule type" value="Genomic_DNA"/>
</dbReference>
<accession>A0A4U0UCR0</accession>
<comment type="subcellular location">
    <subcellularLocation>
        <location evidence="1">Endomembrane system</location>
        <topology evidence="1">Multi-pass membrane protein</topology>
    </subcellularLocation>
</comment>
<protein>
    <submittedName>
        <fullName evidence="7">Uncharacterized protein</fullName>
    </submittedName>
</protein>
<feature type="transmembrane region" description="Helical" evidence="6">
    <location>
        <begin position="113"/>
        <end position="134"/>
    </location>
</feature>
<keyword evidence="3 6" id="KW-0812">Transmembrane</keyword>
<dbReference type="Proteomes" id="UP000308549">
    <property type="component" value="Unassembled WGS sequence"/>
</dbReference>
<keyword evidence="4 6" id="KW-1133">Transmembrane helix</keyword>
<proteinExistence type="inferred from homology"/>
<dbReference type="GO" id="GO:0005384">
    <property type="term" value="F:manganese ion transmembrane transporter activity"/>
    <property type="evidence" value="ECO:0007669"/>
    <property type="project" value="InterPro"/>
</dbReference>
<keyword evidence="8" id="KW-1185">Reference proteome</keyword>
<evidence type="ECO:0000256" key="6">
    <source>
        <dbReference type="SAM" id="Phobius"/>
    </source>
</evidence>
<dbReference type="AlphaFoldDB" id="A0A4U0UCR0"/>
<name>A0A4U0UCR0_9PEZI</name>
<evidence type="ECO:0000256" key="2">
    <source>
        <dbReference type="ARBA" id="ARBA00007049"/>
    </source>
</evidence>
<dbReference type="GO" id="GO:0030026">
    <property type="term" value="P:intracellular manganese ion homeostasis"/>
    <property type="evidence" value="ECO:0007669"/>
    <property type="project" value="InterPro"/>
</dbReference>
<dbReference type="PANTHER" id="PTHR31851">
    <property type="entry name" value="FE(2+)/MN(2+) TRANSPORTER PCL1"/>
    <property type="match status" value="1"/>
</dbReference>
<evidence type="ECO:0000313" key="7">
    <source>
        <dbReference type="EMBL" id="TKA33238.1"/>
    </source>
</evidence>
<sequence length="204" mass="21598">MTATRSSVYVVSAGLADLFAAAISMGLGAYLAAATESKHHDVVEEKERLCFRGGTRAPDERLYEVFRRHGVPREEASGAVNCLCANEALAVQFVLDLEHRTDKTGKTLACVEGLVMGTSYLVGGLIPLLPYFVFGHELRLGFYTSIGVTSFALLMFGFAKAKISGCGNRNSGWSAVQTLIIGAVAAGVSYGIVAGVKILLPTSC</sequence>
<feature type="transmembrane region" description="Helical" evidence="6">
    <location>
        <begin position="6"/>
        <end position="31"/>
    </location>
</feature>
<evidence type="ECO:0000313" key="8">
    <source>
        <dbReference type="Proteomes" id="UP000308549"/>
    </source>
</evidence>
<keyword evidence="5 6" id="KW-0472">Membrane</keyword>
<comment type="caution">
    <text evidence="7">The sequence shown here is derived from an EMBL/GenBank/DDBJ whole genome shotgun (WGS) entry which is preliminary data.</text>
</comment>
<comment type="similarity">
    <text evidence="2">Belongs to the CCC1 family.</text>
</comment>
<evidence type="ECO:0000256" key="5">
    <source>
        <dbReference type="ARBA" id="ARBA00023136"/>
    </source>
</evidence>
<dbReference type="Pfam" id="PF01988">
    <property type="entry name" value="VIT1"/>
    <property type="match status" value="1"/>
</dbReference>
<evidence type="ECO:0000256" key="4">
    <source>
        <dbReference type="ARBA" id="ARBA00022989"/>
    </source>
</evidence>
<dbReference type="InterPro" id="IPR008217">
    <property type="entry name" value="Ccc1_fam"/>
</dbReference>